<dbReference type="PANTHER" id="PTHR45831">
    <property type="entry name" value="LD24721P"/>
    <property type="match status" value="1"/>
</dbReference>
<evidence type="ECO:0000313" key="5">
    <source>
        <dbReference type="EMBL" id="KAF7803629.1"/>
    </source>
</evidence>
<dbReference type="EMBL" id="JAAIUW010000013">
    <property type="protein sequence ID" value="KAF7803629.1"/>
    <property type="molecule type" value="Genomic_DNA"/>
</dbReference>
<keyword evidence="4" id="KW-0732">Signal</keyword>
<feature type="signal peptide" evidence="4">
    <location>
        <begin position="1"/>
        <end position="27"/>
    </location>
</feature>
<name>A0A834W467_9FABA</name>
<evidence type="ECO:0000256" key="2">
    <source>
        <dbReference type="ARBA" id="ARBA00022803"/>
    </source>
</evidence>
<accession>A0A834W467</accession>
<dbReference type="GO" id="GO:0072380">
    <property type="term" value="C:TRC complex"/>
    <property type="evidence" value="ECO:0007669"/>
    <property type="project" value="TreeGrafter"/>
</dbReference>
<reference evidence="5" key="1">
    <citation type="submission" date="2020-09" db="EMBL/GenBank/DDBJ databases">
        <title>Genome-Enabled Discovery of Anthraquinone Biosynthesis in Senna tora.</title>
        <authorList>
            <person name="Kang S.-H."/>
            <person name="Pandey R.P."/>
            <person name="Lee C.-M."/>
            <person name="Sim J.-S."/>
            <person name="Jeong J.-T."/>
            <person name="Choi B.-S."/>
            <person name="Jung M."/>
            <person name="Ginzburg D."/>
            <person name="Zhao K."/>
            <person name="Won S.Y."/>
            <person name="Oh T.-J."/>
            <person name="Yu Y."/>
            <person name="Kim N.-H."/>
            <person name="Lee O.R."/>
            <person name="Lee T.-H."/>
            <person name="Bashyal P."/>
            <person name="Kim T.-S."/>
            <person name="Lee W.-H."/>
            <person name="Kawkins C."/>
            <person name="Kim C.-K."/>
            <person name="Kim J.S."/>
            <person name="Ahn B.O."/>
            <person name="Rhee S.Y."/>
            <person name="Sohng J.K."/>
        </authorList>
    </citation>
    <scope>NUCLEOTIDE SEQUENCE</scope>
    <source>
        <tissue evidence="5">Leaf</tissue>
    </source>
</reference>
<proteinExistence type="predicted"/>
<dbReference type="Proteomes" id="UP000634136">
    <property type="component" value="Unassembled WGS sequence"/>
</dbReference>
<keyword evidence="1" id="KW-0677">Repeat</keyword>
<dbReference type="PANTHER" id="PTHR45831:SF2">
    <property type="entry name" value="LD24721P"/>
    <property type="match status" value="1"/>
</dbReference>
<dbReference type="InterPro" id="IPR047150">
    <property type="entry name" value="SGT"/>
</dbReference>
<organism evidence="5 6">
    <name type="scientific">Senna tora</name>
    <dbReference type="NCBI Taxonomy" id="362788"/>
    <lineage>
        <taxon>Eukaryota</taxon>
        <taxon>Viridiplantae</taxon>
        <taxon>Streptophyta</taxon>
        <taxon>Embryophyta</taxon>
        <taxon>Tracheophyta</taxon>
        <taxon>Spermatophyta</taxon>
        <taxon>Magnoliopsida</taxon>
        <taxon>eudicotyledons</taxon>
        <taxon>Gunneridae</taxon>
        <taxon>Pentapetalae</taxon>
        <taxon>rosids</taxon>
        <taxon>fabids</taxon>
        <taxon>Fabales</taxon>
        <taxon>Fabaceae</taxon>
        <taxon>Caesalpinioideae</taxon>
        <taxon>Cassia clade</taxon>
        <taxon>Senna</taxon>
    </lineage>
</organism>
<dbReference type="GO" id="GO:0016020">
    <property type="term" value="C:membrane"/>
    <property type="evidence" value="ECO:0007669"/>
    <property type="project" value="TreeGrafter"/>
</dbReference>
<dbReference type="Gene3D" id="1.25.40.10">
    <property type="entry name" value="Tetratricopeptide repeat domain"/>
    <property type="match status" value="1"/>
</dbReference>
<dbReference type="GO" id="GO:0060090">
    <property type="term" value="F:molecular adaptor activity"/>
    <property type="evidence" value="ECO:0007669"/>
    <property type="project" value="TreeGrafter"/>
</dbReference>
<feature type="compositionally biased region" description="Acidic residues" evidence="3">
    <location>
        <begin position="306"/>
        <end position="348"/>
    </location>
</feature>
<dbReference type="OrthoDB" id="1434569at2759"/>
<evidence type="ECO:0000256" key="4">
    <source>
        <dbReference type="SAM" id="SignalP"/>
    </source>
</evidence>
<protein>
    <submittedName>
        <fullName evidence="5">Small glutamine-rich tetratricopeptide repeat-containing protein isoform X2</fullName>
    </submittedName>
</protein>
<gene>
    <name evidence="5" type="ORF">G2W53_042740</name>
</gene>
<comment type="caution">
    <text evidence="5">The sequence shown here is derived from an EMBL/GenBank/DDBJ whole genome shotgun (WGS) entry which is preliminary data.</text>
</comment>
<sequence>MMKLKTSSPICVRIVVAFLEFLSFVQGMTNTEIEYLKDLEHALREIFGISDSDMKSKKPKTSLLDMFITRKSKPKADETTDDTTAPTIASSSSGPVVNIRFPNVEEVFHDFYRRLDASRFFDPIFEVGTGTLDLPVLAQVFQTLGFKTFIAKSYYKSIEYSTCAIALFKDNADFFCDRAEALVMIERYQEAMNDCYRAIKLNPKCLRAYMGVGFIYLEQGKGLDAICHGFIKVLQIDPYNTEALGRIEVAKKKVKQQLKWMSVQMAYHRNYGFIPINSYNHKAEEHDEIKLTFQPVPPEEGNRDGGDDDDDDDDMSINGSDDDDDEDYDDSDDEDYDDSDDEDGDDNASEPTWKLEMEDVVDNRNYNQETVADFMDMFGRYINPLE</sequence>
<evidence type="ECO:0000256" key="3">
    <source>
        <dbReference type="SAM" id="MobiDB-lite"/>
    </source>
</evidence>
<keyword evidence="2" id="KW-0802">TPR repeat</keyword>
<dbReference type="SUPFAM" id="SSF48452">
    <property type="entry name" value="TPR-like"/>
    <property type="match status" value="1"/>
</dbReference>
<dbReference type="AlphaFoldDB" id="A0A834W467"/>
<dbReference type="InterPro" id="IPR011990">
    <property type="entry name" value="TPR-like_helical_dom_sf"/>
</dbReference>
<dbReference type="InterPro" id="IPR019734">
    <property type="entry name" value="TPR_rpt"/>
</dbReference>
<feature type="chain" id="PRO_5032669316" evidence="4">
    <location>
        <begin position="28"/>
        <end position="386"/>
    </location>
</feature>
<dbReference type="GO" id="GO:0006620">
    <property type="term" value="P:post-translational protein targeting to endoplasmic reticulum membrane"/>
    <property type="evidence" value="ECO:0007669"/>
    <property type="project" value="TreeGrafter"/>
</dbReference>
<evidence type="ECO:0000313" key="6">
    <source>
        <dbReference type="Proteomes" id="UP000634136"/>
    </source>
</evidence>
<evidence type="ECO:0000256" key="1">
    <source>
        <dbReference type="ARBA" id="ARBA00022737"/>
    </source>
</evidence>
<dbReference type="SMART" id="SM00028">
    <property type="entry name" value="TPR"/>
    <property type="match status" value="2"/>
</dbReference>
<feature type="region of interest" description="Disordered" evidence="3">
    <location>
        <begin position="292"/>
        <end position="360"/>
    </location>
</feature>
<keyword evidence="6" id="KW-1185">Reference proteome</keyword>